<evidence type="ECO:0000259" key="4">
    <source>
        <dbReference type="SMART" id="SM00322"/>
    </source>
</evidence>
<proteinExistence type="predicted"/>
<feature type="domain" description="K Homology" evidence="4">
    <location>
        <begin position="41"/>
        <end position="111"/>
    </location>
</feature>
<evidence type="ECO:0000256" key="2">
    <source>
        <dbReference type="PROSITE-ProRule" id="PRU00117"/>
    </source>
</evidence>
<dbReference type="Pfam" id="PF00013">
    <property type="entry name" value="KH_1"/>
    <property type="match status" value="5"/>
</dbReference>
<feature type="domain" description="K Homology" evidence="4">
    <location>
        <begin position="290"/>
        <end position="363"/>
    </location>
</feature>
<name>A0AAV2CXV8_9ROSI</name>
<accession>A0AAV2CXV8</accession>
<keyword evidence="2" id="KW-0694">RNA-binding</keyword>
<feature type="domain" description="K Homology" evidence="4">
    <location>
        <begin position="169"/>
        <end position="244"/>
    </location>
</feature>
<evidence type="ECO:0000313" key="5">
    <source>
        <dbReference type="EMBL" id="CAL1361390.1"/>
    </source>
</evidence>
<feature type="compositionally biased region" description="Polar residues" evidence="3">
    <location>
        <begin position="13"/>
        <end position="36"/>
    </location>
</feature>
<evidence type="ECO:0000313" key="6">
    <source>
        <dbReference type="Proteomes" id="UP001497516"/>
    </source>
</evidence>
<gene>
    <name evidence="5" type="ORF">LTRI10_LOCUS8768</name>
</gene>
<feature type="domain" description="K Homology" evidence="4">
    <location>
        <begin position="574"/>
        <end position="644"/>
    </location>
</feature>
<evidence type="ECO:0000256" key="1">
    <source>
        <dbReference type="ARBA" id="ARBA00022737"/>
    </source>
</evidence>
<dbReference type="Gene3D" id="3.30.1370.10">
    <property type="entry name" value="K Homology domain, type 1"/>
    <property type="match status" value="5"/>
</dbReference>
<feature type="compositionally biased region" description="Basic and acidic residues" evidence="3">
    <location>
        <begin position="93"/>
        <end position="112"/>
    </location>
</feature>
<dbReference type="PROSITE" id="PS50084">
    <property type="entry name" value="KH_TYPE_1"/>
    <property type="match status" value="5"/>
</dbReference>
<dbReference type="Proteomes" id="UP001497516">
    <property type="component" value="Chromosome 10"/>
</dbReference>
<sequence>MSAQLTPPKRPNDQNVNESNGKGKLQKTQNSNDQNLGSSLGNVYFRVVCSASKVDCLIGEDGGAIARISEETGLNVRIVEDAPECDERVVVVESSPKETEGGESALSKKEEGNMEANAAEEQKEAVSVDDSQSVNGASAVKALLLIFERLVEAETSKDGGDEGKGKLPSSFVLKLLVLCTQVGCILGKGGSMIKLMASESGAQIRILPRDKLPTCASAQDDVVLITGEIDAVKRALHSVSKQLLGNTVKDHHLDSATSLDHSHPRAEANPPAHRSVISRGALYPPGPPEPILTFRILCPEEKVGAVIGKGGYIIKGLQLETGCEIKVMESVPDCADRLIIVSGLVDPNGRISAVRDAVLRVHARIFRGAPDNQETKTVVTRLLVSLNQIGCLLAKGGSIMAEMRKSTGAYIRVLPKDQIPKCASEGEDVLQINGVCETVLEALMQITTRLQQHFFLDEFPSNGHPSSNPAFFDHPPPPFPQYPGRSELSPPFHLFNDGIGGTPPQRLGFPPTDNQSPFMHNIHRPGMLPHISERNPWGPQGLPEGVAPVGFPDFPVPPHRRLPGFGGSHAAIITNTKLEVVVPRSIVPIIYGEDGACLMQIRQISEAKITITDPKPGARETIIIISGTPEQTNAAQSLIQAFVMSEHESA</sequence>
<dbReference type="CDD" id="cd22460">
    <property type="entry name" value="KH-I_PEPPER_rpt2_like"/>
    <property type="match status" value="2"/>
</dbReference>
<keyword evidence="6" id="KW-1185">Reference proteome</keyword>
<feature type="domain" description="K Homology" evidence="4">
    <location>
        <begin position="376"/>
        <end position="451"/>
    </location>
</feature>
<organism evidence="5 6">
    <name type="scientific">Linum trigynum</name>
    <dbReference type="NCBI Taxonomy" id="586398"/>
    <lineage>
        <taxon>Eukaryota</taxon>
        <taxon>Viridiplantae</taxon>
        <taxon>Streptophyta</taxon>
        <taxon>Embryophyta</taxon>
        <taxon>Tracheophyta</taxon>
        <taxon>Spermatophyta</taxon>
        <taxon>Magnoliopsida</taxon>
        <taxon>eudicotyledons</taxon>
        <taxon>Gunneridae</taxon>
        <taxon>Pentapetalae</taxon>
        <taxon>rosids</taxon>
        <taxon>fabids</taxon>
        <taxon>Malpighiales</taxon>
        <taxon>Linaceae</taxon>
        <taxon>Linum</taxon>
    </lineage>
</organism>
<dbReference type="PANTHER" id="PTHR10288">
    <property type="entry name" value="KH DOMAIN CONTAINING RNA BINDING PROTEIN"/>
    <property type="match status" value="1"/>
</dbReference>
<reference evidence="5 6" key="1">
    <citation type="submission" date="2024-04" db="EMBL/GenBank/DDBJ databases">
        <authorList>
            <person name="Fracassetti M."/>
        </authorList>
    </citation>
    <scope>NUCLEOTIDE SEQUENCE [LARGE SCALE GENOMIC DNA]</scope>
</reference>
<dbReference type="CDD" id="cd22459">
    <property type="entry name" value="KH-I_PEPPER_rpt1_like"/>
    <property type="match status" value="1"/>
</dbReference>
<keyword evidence="1" id="KW-0677">Repeat</keyword>
<dbReference type="SMART" id="SM00322">
    <property type="entry name" value="KH"/>
    <property type="match status" value="5"/>
</dbReference>
<dbReference type="GO" id="GO:0003723">
    <property type="term" value="F:RNA binding"/>
    <property type="evidence" value="ECO:0007669"/>
    <property type="project" value="UniProtKB-UniRule"/>
</dbReference>
<dbReference type="InterPro" id="IPR004087">
    <property type="entry name" value="KH_dom"/>
</dbReference>
<dbReference type="AlphaFoldDB" id="A0AAV2CXV8"/>
<protein>
    <recommendedName>
        <fullName evidence="4">K Homology domain-containing protein</fullName>
    </recommendedName>
</protein>
<dbReference type="EMBL" id="OZ034814">
    <property type="protein sequence ID" value="CAL1361390.1"/>
    <property type="molecule type" value="Genomic_DNA"/>
</dbReference>
<dbReference type="SUPFAM" id="SSF54791">
    <property type="entry name" value="Eukaryotic type KH-domain (KH-domain type I)"/>
    <property type="match status" value="5"/>
</dbReference>
<feature type="region of interest" description="Disordered" evidence="3">
    <location>
        <begin position="93"/>
        <end position="130"/>
    </location>
</feature>
<feature type="region of interest" description="Disordered" evidence="3">
    <location>
        <begin position="1"/>
        <end position="36"/>
    </location>
</feature>
<dbReference type="InterPro" id="IPR004088">
    <property type="entry name" value="KH_dom_type_1"/>
</dbReference>
<evidence type="ECO:0000256" key="3">
    <source>
        <dbReference type="SAM" id="MobiDB-lite"/>
    </source>
</evidence>
<dbReference type="InterPro" id="IPR036612">
    <property type="entry name" value="KH_dom_type_1_sf"/>
</dbReference>